<protein>
    <recommendedName>
        <fullName evidence="1">VWFA domain-containing protein</fullName>
    </recommendedName>
</protein>
<dbReference type="Gene3D" id="3.40.50.410">
    <property type="entry name" value="von Willebrand factor, type A domain"/>
    <property type="match status" value="1"/>
</dbReference>
<proteinExistence type="predicted"/>
<dbReference type="SUPFAM" id="SSF53300">
    <property type="entry name" value="vWA-like"/>
    <property type="match status" value="1"/>
</dbReference>
<dbReference type="EMBL" id="HBJA01152232">
    <property type="protein sequence ID" value="CAE0842846.1"/>
    <property type="molecule type" value="Transcribed_RNA"/>
</dbReference>
<organism evidence="2">
    <name type="scientific">Eutreptiella gymnastica</name>
    <dbReference type="NCBI Taxonomy" id="73025"/>
    <lineage>
        <taxon>Eukaryota</taxon>
        <taxon>Discoba</taxon>
        <taxon>Euglenozoa</taxon>
        <taxon>Euglenida</taxon>
        <taxon>Spirocuta</taxon>
        <taxon>Euglenophyceae</taxon>
        <taxon>Eutreptiales</taxon>
        <taxon>Eutreptiaceae</taxon>
        <taxon>Eutreptiella</taxon>
    </lineage>
</organism>
<dbReference type="PANTHER" id="PTHR10338">
    <property type="entry name" value="INTER-ALPHA-TRYPSIN INHIBITOR HEAVY CHAIN FAMILY MEMBER"/>
    <property type="match status" value="1"/>
</dbReference>
<gene>
    <name evidence="2" type="ORF">EGYM00163_LOCUS52083</name>
</gene>
<name>A0A7S4LPT1_9EUGL</name>
<evidence type="ECO:0000259" key="1">
    <source>
        <dbReference type="PROSITE" id="PS50234"/>
    </source>
</evidence>
<dbReference type="AlphaFoldDB" id="A0A7S4LPT1"/>
<dbReference type="InterPro" id="IPR036465">
    <property type="entry name" value="vWFA_dom_sf"/>
</dbReference>
<dbReference type="Pfam" id="PF00092">
    <property type="entry name" value="VWA"/>
    <property type="match status" value="1"/>
</dbReference>
<evidence type="ECO:0000313" key="2">
    <source>
        <dbReference type="EMBL" id="CAE0842846.1"/>
    </source>
</evidence>
<dbReference type="InterPro" id="IPR002035">
    <property type="entry name" value="VWF_A"/>
</dbReference>
<reference evidence="2" key="1">
    <citation type="submission" date="2021-01" db="EMBL/GenBank/DDBJ databases">
        <authorList>
            <person name="Corre E."/>
            <person name="Pelletier E."/>
            <person name="Niang G."/>
            <person name="Scheremetjew M."/>
            <person name="Finn R."/>
            <person name="Kale V."/>
            <person name="Holt S."/>
            <person name="Cochrane G."/>
            <person name="Meng A."/>
            <person name="Brown T."/>
            <person name="Cohen L."/>
        </authorList>
    </citation>
    <scope>NUCLEOTIDE SEQUENCE</scope>
    <source>
        <strain evidence="2">CCMP1594</strain>
    </source>
</reference>
<dbReference type="InterPro" id="IPR050934">
    <property type="entry name" value="ITIH"/>
</dbReference>
<sequence>MVVTVPAVLQGTPAKVPAQPPVPEKVGLDNVKWRPMTAEQLKEKGMDDLQQLYNDHLSQVDGIQMSVAPLLPAIPSGVYYEMPVLITLCSGKLPERFQRPPMNLCVVIDRSGSMEGSIGQCKKALENIIHCLQPDDCLHLVVYDDRVDTVFQNKRKQNAEEMLDLVSAVKARGSTDIQSGLAHGINILLQSECVGTKAVFLFSDGLANVGETDGQRIGLKAQELCSNAEIAISTFGIGNSYDEKLLRTIANLGRGSYYYIEDSEKIPHVVQHSIGGLANFWSTDARLFVQGTGGTVVKEVTGFSTLLTPKCFKIREMAFIQHLATVVHLPNGGPSQRGEVKVHLNFTDFDGQTVSRRVQVHYDLLEVPPTEVVEHSDVFCYLRMLACSDVNRAVSDMIMDRKPASEVIAKKQKIVAMYEEALPKDRFCILAPILKRELETLEEFISMGVYTESAQKKFGYYAAKAGGYQDDAYDVGCEDDEEDCDMGFDLFC</sequence>
<feature type="domain" description="VWFA" evidence="1">
    <location>
        <begin position="103"/>
        <end position="274"/>
    </location>
</feature>
<dbReference type="SMART" id="SM00327">
    <property type="entry name" value="VWA"/>
    <property type="match status" value="1"/>
</dbReference>
<dbReference type="PANTHER" id="PTHR10338:SF115">
    <property type="entry name" value="INTER-ALPHA-TRYPSIN INHIBITOR HEAVY CHAIN H3"/>
    <property type="match status" value="1"/>
</dbReference>
<accession>A0A7S4LPT1</accession>
<dbReference type="PROSITE" id="PS50234">
    <property type="entry name" value="VWFA"/>
    <property type="match status" value="1"/>
</dbReference>